<dbReference type="Pfam" id="PF07724">
    <property type="entry name" value="AAA_2"/>
    <property type="match status" value="1"/>
</dbReference>
<evidence type="ECO:0000313" key="10">
    <source>
        <dbReference type="Proteomes" id="UP000184513"/>
    </source>
</evidence>
<dbReference type="OrthoDB" id="9804062at2"/>
<dbReference type="InterPro" id="IPR003593">
    <property type="entry name" value="AAA+_ATPase"/>
</dbReference>
<feature type="binding site" evidence="5">
    <location>
        <position position="337"/>
    </location>
    <ligand>
        <name>ATP</name>
        <dbReference type="ChEBI" id="CHEBI:30616"/>
    </ligand>
</feature>
<organism evidence="9 10">
    <name type="scientific">Cyclobacterium lianum</name>
    <dbReference type="NCBI Taxonomy" id="388280"/>
    <lineage>
        <taxon>Bacteria</taxon>
        <taxon>Pseudomonadati</taxon>
        <taxon>Bacteroidota</taxon>
        <taxon>Cytophagia</taxon>
        <taxon>Cytophagales</taxon>
        <taxon>Cyclobacteriaceae</taxon>
        <taxon>Cyclobacterium</taxon>
    </lineage>
</organism>
<dbReference type="InterPro" id="IPR050052">
    <property type="entry name" value="ATP-dep_Clp_protease_ClpX"/>
</dbReference>
<evidence type="ECO:0000256" key="6">
    <source>
        <dbReference type="SAM" id="MobiDB-lite"/>
    </source>
</evidence>
<keyword evidence="3 5" id="KW-0067">ATP-binding</keyword>
<name>A0A1M7QD52_9BACT</name>
<dbReference type="PANTHER" id="PTHR48102:SF3">
    <property type="entry name" value="ATP-DEPENDENT PROTEASE ATPASE SUBUNIT HSLU"/>
    <property type="match status" value="1"/>
</dbReference>
<comment type="subunit">
    <text evidence="5">A double ring-shaped homohexamer of HslV is capped on each side by a ring-shaped HslU homohexamer. The assembly of the HslU/HslV complex is dependent on binding of ATP.</text>
</comment>
<evidence type="ECO:0000256" key="5">
    <source>
        <dbReference type="HAMAP-Rule" id="MF_00249"/>
    </source>
</evidence>
<evidence type="ECO:0000256" key="4">
    <source>
        <dbReference type="ARBA" id="ARBA00023186"/>
    </source>
</evidence>
<dbReference type="InterPro" id="IPR019489">
    <property type="entry name" value="Clp_ATPase_C"/>
</dbReference>
<dbReference type="RefSeq" id="WP_073097168.1">
    <property type="nucleotide sequence ID" value="NZ_FRCY01000016.1"/>
</dbReference>
<feature type="domain" description="Clp ATPase C-terminal" evidence="8">
    <location>
        <begin position="351"/>
        <end position="447"/>
    </location>
</feature>
<dbReference type="GO" id="GO:0005524">
    <property type="term" value="F:ATP binding"/>
    <property type="evidence" value="ECO:0007669"/>
    <property type="project" value="UniProtKB-UniRule"/>
</dbReference>
<comment type="similarity">
    <text evidence="1 5">Belongs to the ClpX chaperone family. HslU subfamily.</text>
</comment>
<sequence length="461" mass="51616">MNQLTPKQIVAELDKYIIGQMDAKRNVAIALRNRIRRLMVKSELQKDIVPNNILMIGSTGVGKTEIARRLAKIANAPFTKVEASKFTEVGYVGRDVESMVRDLVEQSVNLVKEAKNEEVKEKAAVIVEDLLLDILIPPVKGKGFSPASGKGDFDPDQASEQELNEKTRERFKEKLKAGELEERKIEINVKQTSTPGIGMIGNGMMDEASMAGLQDMLSNMMPKRTKKRKVSIAEARKILMEEEASKLIDFDEVKEQAIKLAENNGIIFIDEIDKIASGTSKTGGGPDVSREGVQRDLLPIVEGSAVNTKYGLVHTDHVLFIAAGAFHVSKPSDLIPELQGRFPIRVELTSLTQEDFYMILKDPKNALTKQYQALFESEQVYLEYTDDAIREIAALAFSINEEVENIGARRLHTVMSHLLNDFLFEVPDTIQPNSKIMITREMVQERLSSLVKNRDLSQYIL</sequence>
<dbReference type="InterPro" id="IPR003959">
    <property type="entry name" value="ATPase_AAA_core"/>
</dbReference>
<dbReference type="SMART" id="SM01086">
    <property type="entry name" value="ClpB_D2-small"/>
    <property type="match status" value="1"/>
</dbReference>
<keyword evidence="5" id="KW-0963">Cytoplasm</keyword>
<dbReference type="GO" id="GO:0016887">
    <property type="term" value="F:ATP hydrolysis activity"/>
    <property type="evidence" value="ECO:0007669"/>
    <property type="project" value="InterPro"/>
</dbReference>
<accession>A0A1M7QD52</accession>
<evidence type="ECO:0000256" key="1">
    <source>
        <dbReference type="ARBA" id="ARBA00009771"/>
    </source>
</evidence>
<protein>
    <recommendedName>
        <fullName evidence="5">ATP-dependent protease ATPase subunit HslU</fullName>
    </recommendedName>
    <alternativeName>
        <fullName evidence="5">Unfoldase HslU</fullName>
    </alternativeName>
</protein>
<gene>
    <name evidence="5" type="primary">hslU</name>
    <name evidence="9" type="ORF">SAMN04488057_116105</name>
</gene>
<dbReference type="SMART" id="SM00382">
    <property type="entry name" value="AAA"/>
    <property type="match status" value="1"/>
</dbReference>
<dbReference type="Gene3D" id="1.10.8.10">
    <property type="entry name" value="DNA helicase RuvA subunit, C-terminal domain"/>
    <property type="match status" value="1"/>
</dbReference>
<evidence type="ECO:0000259" key="7">
    <source>
        <dbReference type="SMART" id="SM00382"/>
    </source>
</evidence>
<dbReference type="AlphaFoldDB" id="A0A1M7QD52"/>
<dbReference type="GO" id="GO:0008233">
    <property type="term" value="F:peptidase activity"/>
    <property type="evidence" value="ECO:0007669"/>
    <property type="project" value="UniProtKB-KW"/>
</dbReference>
<feature type="binding site" evidence="5">
    <location>
        <begin position="60"/>
        <end position="65"/>
    </location>
    <ligand>
        <name>ATP</name>
        <dbReference type="ChEBI" id="CHEBI:30616"/>
    </ligand>
</feature>
<keyword evidence="4 5" id="KW-0143">Chaperone</keyword>
<dbReference type="Proteomes" id="UP000184513">
    <property type="component" value="Unassembled WGS sequence"/>
</dbReference>
<dbReference type="GO" id="GO:0043335">
    <property type="term" value="P:protein unfolding"/>
    <property type="evidence" value="ECO:0007669"/>
    <property type="project" value="UniProtKB-UniRule"/>
</dbReference>
<dbReference type="HAMAP" id="MF_00249">
    <property type="entry name" value="HslU"/>
    <property type="match status" value="1"/>
</dbReference>
<keyword evidence="2 5" id="KW-0547">Nucleotide-binding</keyword>
<dbReference type="InterPro" id="IPR027417">
    <property type="entry name" value="P-loop_NTPase"/>
</dbReference>
<dbReference type="Gene3D" id="3.40.50.300">
    <property type="entry name" value="P-loop containing nucleotide triphosphate hydrolases"/>
    <property type="match status" value="2"/>
</dbReference>
<reference evidence="9 10" key="1">
    <citation type="submission" date="2016-11" db="EMBL/GenBank/DDBJ databases">
        <authorList>
            <person name="Jaros S."/>
            <person name="Januszkiewicz K."/>
            <person name="Wedrychowicz H."/>
        </authorList>
    </citation>
    <scope>NUCLEOTIDE SEQUENCE [LARGE SCALE GENOMIC DNA]</scope>
    <source>
        <strain evidence="9 10">CGMCC 1.6102</strain>
    </source>
</reference>
<feature type="domain" description="AAA+ ATPase" evidence="7">
    <location>
        <begin position="49"/>
        <end position="348"/>
    </location>
</feature>
<dbReference type="InterPro" id="IPR004491">
    <property type="entry name" value="HslU"/>
</dbReference>
<feature type="binding site" evidence="5">
    <location>
        <position position="18"/>
    </location>
    <ligand>
        <name>ATP</name>
        <dbReference type="ChEBI" id="CHEBI:30616"/>
    </ligand>
</feature>
<evidence type="ECO:0000256" key="2">
    <source>
        <dbReference type="ARBA" id="ARBA00022741"/>
    </source>
</evidence>
<dbReference type="STRING" id="388280.SAMN04488057_116105"/>
<dbReference type="CDD" id="cd19498">
    <property type="entry name" value="RecA-like_HslU"/>
    <property type="match status" value="1"/>
</dbReference>
<dbReference type="NCBIfam" id="TIGR00390">
    <property type="entry name" value="hslU"/>
    <property type="match status" value="1"/>
</dbReference>
<comment type="subcellular location">
    <subcellularLocation>
        <location evidence="5">Cytoplasm</location>
    </subcellularLocation>
</comment>
<dbReference type="GO" id="GO:0009376">
    <property type="term" value="C:HslUV protease complex"/>
    <property type="evidence" value="ECO:0007669"/>
    <property type="project" value="UniProtKB-UniRule"/>
</dbReference>
<dbReference type="PANTHER" id="PTHR48102">
    <property type="entry name" value="ATP-DEPENDENT CLP PROTEASE ATP-BINDING SUBUNIT CLPX-LIKE, MITOCHONDRIAL-RELATED"/>
    <property type="match status" value="1"/>
</dbReference>
<feature type="region of interest" description="Disordered" evidence="6">
    <location>
        <begin position="145"/>
        <end position="166"/>
    </location>
</feature>
<evidence type="ECO:0000256" key="3">
    <source>
        <dbReference type="ARBA" id="ARBA00022840"/>
    </source>
</evidence>
<feature type="binding site" evidence="5">
    <location>
        <position position="409"/>
    </location>
    <ligand>
        <name>ATP</name>
        <dbReference type="ChEBI" id="CHEBI:30616"/>
    </ligand>
</feature>
<dbReference type="GO" id="GO:0036402">
    <property type="term" value="F:proteasome-activating activity"/>
    <property type="evidence" value="ECO:0007669"/>
    <property type="project" value="UniProtKB-UniRule"/>
</dbReference>
<dbReference type="NCBIfam" id="NF003544">
    <property type="entry name" value="PRK05201.1"/>
    <property type="match status" value="1"/>
</dbReference>
<dbReference type="Gene3D" id="1.10.8.60">
    <property type="match status" value="1"/>
</dbReference>
<evidence type="ECO:0000313" key="9">
    <source>
        <dbReference type="EMBL" id="SHN28756.1"/>
    </source>
</evidence>
<keyword evidence="9" id="KW-0645">Protease</keyword>
<keyword evidence="9" id="KW-0378">Hydrolase</keyword>
<dbReference type="Pfam" id="PF00004">
    <property type="entry name" value="AAA"/>
    <property type="match status" value="1"/>
</dbReference>
<evidence type="ECO:0000259" key="8">
    <source>
        <dbReference type="SMART" id="SM01086"/>
    </source>
</evidence>
<dbReference type="EMBL" id="FRCY01000016">
    <property type="protein sequence ID" value="SHN28756.1"/>
    <property type="molecule type" value="Genomic_DNA"/>
</dbReference>
<proteinExistence type="inferred from homology"/>
<comment type="function">
    <text evidence="5">ATPase subunit of a proteasome-like degradation complex; this subunit has chaperone activity. The binding of ATP and its subsequent hydrolysis by HslU are essential for unfolding of protein substrates subsequently hydrolyzed by HslV. HslU recognizes the N-terminal part of its protein substrates and unfolds these before they are guided to HslV for hydrolysis.</text>
</comment>
<dbReference type="SUPFAM" id="SSF52540">
    <property type="entry name" value="P-loop containing nucleoside triphosphate hydrolases"/>
    <property type="match status" value="1"/>
</dbReference>
<keyword evidence="10" id="KW-1185">Reference proteome</keyword>
<feature type="binding site" evidence="5">
    <location>
        <position position="270"/>
    </location>
    <ligand>
        <name>ATP</name>
        <dbReference type="ChEBI" id="CHEBI:30616"/>
    </ligand>
</feature>